<evidence type="ECO:0000259" key="10">
    <source>
        <dbReference type="PROSITE" id="PS50893"/>
    </source>
</evidence>
<gene>
    <name evidence="11" type="ORF">EDD59_103145</name>
</gene>
<dbReference type="PROSITE" id="PS50893">
    <property type="entry name" value="ABC_TRANSPORTER_2"/>
    <property type="match status" value="1"/>
</dbReference>
<dbReference type="RefSeq" id="WP_132379047.1">
    <property type="nucleotide sequence ID" value="NZ_SLZZ01000003.1"/>
</dbReference>
<dbReference type="InterPro" id="IPR003593">
    <property type="entry name" value="AAA+_ATPase"/>
</dbReference>
<dbReference type="Pfam" id="PF00005">
    <property type="entry name" value="ABC_tran"/>
    <property type="match status" value="1"/>
</dbReference>
<keyword evidence="12" id="KW-1185">Reference proteome</keyword>
<keyword evidence="3" id="KW-0813">Transport</keyword>
<reference evidence="11 12" key="1">
    <citation type="submission" date="2019-03" db="EMBL/GenBank/DDBJ databases">
        <title>Genomic Encyclopedia of Type Strains, Phase IV (KMG-IV): sequencing the most valuable type-strain genomes for metagenomic binning, comparative biology and taxonomic classification.</title>
        <authorList>
            <person name="Goeker M."/>
        </authorList>
    </citation>
    <scope>NUCLEOTIDE SEQUENCE [LARGE SCALE GENOMIC DNA]</scope>
    <source>
        <strain evidence="11 12">DSM 29489</strain>
    </source>
</reference>
<evidence type="ECO:0000256" key="9">
    <source>
        <dbReference type="ARBA" id="ARBA00023136"/>
    </source>
</evidence>
<dbReference type="InterPro" id="IPR017871">
    <property type="entry name" value="ABC_transporter-like_CS"/>
</dbReference>
<comment type="subcellular location">
    <subcellularLocation>
        <location evidence="1">Cell membrane</location>
        <topology evidence="1">Peripheral membrane protein</topology>
    </subcellularLocation>
</comment>
<evidence type="ECO:0000256" key="7">
    <source>
        <dbReference type="ARBA" id="ARBA00022840"/>
    </source>
</evidence>
<comment type="caution">
    <text evidence="11">The sequence shown here is derived from an EMBL/GenBank/DDBJ whole genome shotgun (WGS) entry which is preliminary data.</text>
</comment>
<dbReference type="OrthoDB" id="9806285at2"/>
<keyword evidence="6" id="KW-0547">Nucleotide-binding</keyword>
<dbReference type="PANTHER" id="PTHR43297">
    <property type="entry name" value="OLIGOPEPTIDE TRANSPORT ATP-BINDING PROTEIN APPD"/>
    <property type="match status" value="1"/>
</dbReference>
<dbReference type="CDD" id="cd03257">
    <property type="entry name" value="ABC_NikE_OppD_transporters"/>
    <property type="match status" value="1"/>
</dbReference>
<proteinExistence type="inferred from homology"/>
<dbReference type="SUPFAM" id="SSF52540">
    <property type="entry name" value="P-loop containing nucleoside triphosphate hydrolases"/>
    <property type="match status" value="1"/>
</dbReference>
<dbReference type="InterPro" id="IPR027417">
    <property type="entry name" value="P-loop_NTPase"/>
</dbReference>
<evidence type="ECO:0000256" key="6">
    <source>
        <dbReference type="ARBA" id="ARBA00022741"/>
    </source>
</evidence>
<dbReference type="InterPro" id="IPR050388">
    <property type="entry name" value="ABC_Ni/Peptide_Import"/>
</dbReference>
<accession>A0A4R3KF36</accession>
<dbReference type="PROSITE" id="PS00211">
    <property type="entry name" value="ABC_TRANSPORTER_1"/>
    <property type="match status" value="1"/>
</dbReference>
<keyword evidence="9" id="KW-0472">Membrane</keyword>
<dbReference type="SMART" id="SM00382">
    <property type="entry name" value="AAA"/>
    <property type="match status" value="1"/>
</dbReference>
<dbReference type="AlphaFoldDB" id="A0A4R3KF36"/>
<evidence type="ECO:0000313" key="12">
    <source>
        <dbReference type="Proteomes" id="UP000295726"/>
    </source>
</evidence>
<dbReference type="GO" id="GO:0005886">
    <property type="term" value="C:plasma membrane"/>
    <property type="evidence" value="ECO:0007669"/>
    <property type="project" value="UniProtKB-SubCell"/>
</dbReference>
<sequence>MLKVENLSIYFEDNGKIQEAVRDISFQMQDREILGIVGESGSGKTMTALTIAGLTKEHEILERGSILLDDTDLLKLPSAEMRKIQGKDISMIFQEPMTALNPTMKIGKQVEEALILHTVLSKTERRKTVIRALEDAELDHPDLLYGKYPHELSGGMRQRVMIAAAIVCKPKLLIADEPTTALDVGTQESILKLLKKLNRKYDMGILFISHNLRAVNELCSRVLVMKDGVILEEGITREIFENPRTEYTKELIAAIPGHTRSTAFYELLCAEAGE</sequence>
<evidence type="ECO:0000256" key="1">
    <source>
        <dbReference type="ARBA" id="ARBA00004202"/>
    </source>
</evidence>
<dbReference type="Gene3D" id="3.40.50.300">
    <property type="entry name" value="P-loop containing nucleotide triphosphate hydrolases"/>
    <property type="match status" value="1"/>
</dbReference>
<keyword evidence="4" id="KW-1003">Cell membrane</keyword>
<dbReference type="FunFam" id="3.40.50.300:FF:000016">
    <property type="entry name" value="Oligopeptide ABC transporter ATP-binding component"/>
    <property type="match status" value="1"/>
</dbReference>
<keyword evidence="7 11" id="KW-0067">ATP-binding</keyword>
<dbReference type="GO" id="GO:0016887">
    <property type="term" value="F:ATP hydrolysis activity"/>
    <property type="evidence" value="ECO:0007669"/>
    <property type="project" value="InterPro"/>
</dbReference>
<evidence type="ECO:0000256" key="8">
    <source>
        <dbReference type="ARBA" id="ARBA00022967"/>
    </source>
</evidence>
<feature type="domain" description="ABC transporter" evidence="10">
    <location>
        <begin position="2"/>
        <end position="252"/>
    </location>
</feature>
<evidence type="ECO:0000256" key="5">
    <source>
        <dbReference type="ARBA" id="ARBA00022519"/>
    </source>
</evidence>
<dbReference type="Proteomes" id="UP000295726">
    <property type="component" value="Unassembled WGS sequence"/>
</dbReference>
<dbReference type="EMBL" id="SLZZ01000003">
    <property type="protein sequence ID" value="TCS81725.1"/>
    <property type="molecule type" value="Genomic_DNA"/>
</dbReference>
<evidence type="ECO:0000256" key="4">
    <source>
        <dbReference type="ARBA" id="ARBA00022475"/>
    </source>
</evidence>
<organism evidence="11 12">
    <name type="scientific">Muricomes intestini</name>
    <dbReference type="NCBI Taxonomy" id="1796634"/>
    <lineage>
        <taxon>Bacteria</taxon>
        <taxon>Bacillati</taxon>
        <taxon>Bacillota</taxon>
        <taxon>Clostridia</taxon>
        <taxon>Lachnospirales</taxon>
        <taxon>Lachnospiraceae</taxon>
        <taxon>Muricomes</taxon>
    </lineage>
</organism>
<evidence type="ECO:0000256" key="3">
    <source>
        <dbReference type="ARBA" id="ARBA00022448"/>
    </source>
</evidence>
<evidence type="ECO:0000256" key="2">
    <source>
        <dbReference type="ARBA" id="ARBA00005417"/>
    </source>
</evidence>
<dbReference type="InterPro" id="IPR003439">
    <property type="entry name" value="ABC_transporter-like_ATP-bd"/>
</dbReference>
<keyword evidence="5" id="KW-0997">Cell inner membrane</keyword>
<dbReference type="GO" id="GO:0005524">
    <property type="term" value="F:ATP binding"/>
    <property type="evidence" value="ECO:0007669"/>
    <property type="project" value="UniProtKB-KW"/>
</dbReference>
<evidence type="ECO:0000313" key="11">
    <source>
        <dbReference type="EMBL" id="TCS81725.1"/>
    </source>
</evidence>
<keyword evidence="8" id="KW-1278">Translocase</keyword>
<protein>
    <submittedName>
        <fullName evidence="11">Peptide/nickel transport system ATP-binding protein</fullName>
    </submittedName>
</protein>
<dbReference type="PANTHER" id="PTHR43297:SF14">
    <property type="entry name" value="ATPASE AAA-TYPE CORE DOMAIN-CONTAINING PROTEIN"/>
    <property type="match status" value="1"/>
</dbReference>
<name>A0A4R3KF36_9FIRM</name>
<comment type="similarity">
    <text evidence="2">Belongs to the ABC transporter superfamily.</text>
</comment>